<feature type="region of interest" description="Disordered" evidence="1">
    <location>
        <begin position="46"/>
        <end position="161"/>
    </location>
</feature>
<dbReference type="PANTHER" id="PTHR28348">
    <property type="entry name" value="UPF0193 PROTEIN EVG1"/>
    <property type="match status" value="1"/>
</dbReference>
<dbReference type="AlphaFoldDB" id="A0AAE0FJC8"/>
<protein>
    <submittedName>
        <fullName evidence="2">Uncharacterized protein</fullName>
    </submittedName>
</protein>
<feature type="compositionally biased region" description="Basic and acidic residues" evidence="1">
    <location>
        <begin position="142"/>
        <end position="161"/>
    </location>
</feature>
<accession>A0AAE0FJC8</accession>
<feature type="compositionally biased region" description="Basic and acidic residues" evidence="1">
    <location>
        <begin position="86"/>
        <end position="101"/>
    </location>
</feature>
<dbReference type="InterPro" id="IPR007914">
    <property type="entry name" value="UPF0193"/>
</dbReference>
<feature type="compositionally biased region" description="Low complexity" evidence="1">
    <location>
        <begin position="61"/>
        <end position="73"/>
    </location>
</feature>
<keyword evidence="3" id="KW-1185">Reference proteome</keyword>
<feature type="region of interest" description="Disordered" evidence="1">
    <location>
        <begin position="1"/>
        <end position="20"/>
    </location>
</feature>
<dbReference type="EMBL" id="LGRX02017538">
    <property type="protein sequence ID" value="KAK3260653.1"/>
    <property type="molecule type" value="Genomic_DNA"/>
</dbReference>
<dbReference type="PANTHER" id="PTHR28348:SF1">
    <property type="entry name" value="UPF0193 PROTEIN EVG1"/>
    <property type="match status" value="1"/>
</dbReference>
<sequence>MTSFGPKVPPNSKQKVSKETQQFLDNIMKERNMSNRQMEVLKGQMGLGTTATGPAKRKDAVAVPRVRSAASRPMAAPGSGRFSGIKMKDEIYRDCPPERDAYTGQGSKGRDNEAEKDRLAKNFEFHGRTEEERQAAVRAMRAKQEAHEAKTRKPDPVKDRDSMIDEILEGIGERQQFLEEMRKMGQLTAQAEETVKTEVASKLVLLRKLGVEC</sequence>
<reference evidence="2 3" key="1">
    <citation type="journal article" date="2015" name="Genome Biol. Evol.">
        <title>Comparative Genomics of a Bacterivorous Green Alga Reveals Evolutionary Causalities and Consequences of Phago-Mixotrophic Mode of Nutrition.</title>
        <authorList>
            <person name="Burns J.A."/>
            <person name="Paasch A."/>
            <person name="Narechania A."/>
            <person name="Kim E."/>
        </authorList>
    </citation>
    <scope>NUCLEOTIDE SEQUENCE [LARGE SCALE GENOMIC DNA]</scope>
    <source>
        <strain evidence="2 3">PLY_AMNH</strain>
    </source>
</reference>
<evidence type="ECO:0000313" key="3">
    <source>
        <dbReference type="Proteomes" id="UP001190700"/>
    </source>
</evidence>
<dbReference type="Pfam" id="PF05250">
    <property type="entry name" value="UPF0193"/>
    <property type="match status" value="1"/>
</dbReference>
<comment type="caution">
    <text evidence="2">The sequence shown here is derived from an EMBL/GenBank/DDBJ whole genome shotgun (WGS) entry which is preliminary data.</text>
</comment>
<evidence type="ECO:0000256" key="1">
    <source>
        <dbReference type="SAM" id="MobiDB-lite"/>
    </source>
</evidence>
<feature type="compositionally biased region" description="Polar residues" evidence="1">
    <location>
        <begin position="11"/>
        <end position="20"/>
    </location>
</feature>
<dbReference type="Proteomes" id="UP001190700">
    <property type="component" value="Unassembled WGS sequence"/>
</dbReference>
<proteinExistence type="predicted"/>
<organism evidence="2 3">
    <name type="scientific">Cymbomonas tetramitiformis</name>
    <dbReference type="NCBI Taxonomy" id="36881"/>
    <lineage>
        <taxon>Eukaryota</taxon>
        <taxon>Viridiplantae</taxon>
        <taxon>Chlorophyta</taxon>
        <taxon>Pyramimonadophyceae</taxon>
        <taxon>Pyramimonadales</taxon>
        <taxon>Pyramimonadaceae</taxon>
        <taxon>Cymbomonas</taxon>
    </lineage>
</organism>
<feature type="compositionally biased region" description="Basic and acidic residues" evidence="1">
    <location>
        <begin position="108"/>
        <end position="135"/>
    </location>
</feature>
<gene>
    <name evidence="2" type="ORF">CYMTET_30401</name>
</gene>
<name>A0AAE0FJC8_9CHLO</name>
<evidence type="ECO:0000313" key="2">
    <source>
        <dbReference type="EMBL" id="KAK3260653.1"/>
    </source>
</evidence>